<feature type="domain" description="Glycosyltransferase RgtA/B/C/D-like" evidence="9">
    <location>
        <begin position="73"/>
        <end position="226"/>
    </location>
</feature>
<reference evidence="10 11" key="1">
    <citation type="journal article" date="2016" name="Nat. Commun.">
        <title>Thousands of microbial genomes shed light on interconnected biogeochemical processes in an aquifer system.</title>
        <authorList>
            <person name="Anantharaman K."/>
            <person name="Brown C.T."/>
            <person name="Hug L.A."/>
            <person name="Sharon I."/>
            <person name="Castelle C.J."/>
            <person name="Probst A.J."/>
            <person name="Thomas B.C."/>
            <person name="Singh A."/>
            <person name="Wilkins M.J."/>
            <person name="Karaoz U."/>
            <person name="Brodie E.L."/>
            <person name="Williams K.H."/>
            <person name="Hubbard S.S."/>
            <person name="Banfield J.F."/>
        </authorList>
    </citation>
    <scope>NUCLEOTIDE SEQUENCE [LARGE SCALE GENOMIC DNA]</scope>
</reference>
<evidence type="ECO:0000256" key="4">
    <source>
        <dbReference type="ARBA" id="ARBA00022679"/>
    </source>
</evidence>
<dbReference type="InterPro" id="IPR038731">
    <property type="entry name" value="RgtA/B/C-like"/>
</dbReference>
<evidence type="ECO:0000256" key="2">
    <source>
        <dbReference type="ARBA" id="ARBA00022475"/>
    </source>
</evidence>
<keyword evidence="3" id="KW-0328">Glycosyltransferase</keyword>
<feature type="transmembrane region" description="Helical" evidence="8">
    <location>
        <begin position="170"/>
        <end position="201"/>
    </location>
</feature>
<keyword evidence="5 8" id="KW-0812">Transmembrane</keyword>
<feature type="transmembrane region" description="Helical" evidence="8">
    <location>
        <begin position="304"/>
        <end position="322"/>
    </location>
</feature>
<keyword evidence="2" id="KW-1003">Cell membrane</keyword>
<protein>
    <recommendedName>
        <fullName evidence="9">Glycosyltransferase RgtA/B/C/D-like domain-containing protein</fullName>
    </recommendedName>
</protein>
<gene>
    <name evidence="10" type="ORF">A3I42_03740</name>
</gene>
<feature type="transmembrane region" description="Helical" evidence="8">
    <location>
        <begin position="354"/>
        <end position="372"/>
    </location>
</feature>
<dbReference type="PANTHER" id="PTHR33908">
    <property type="entry name" value="MANNOSYLTRANSFERASE YKCB-RELATED"/>
    <property type="match status" value="1"/>
</dbReference>
<feature type="transmembrane region" description="Helical" evidence="8">
    <location>
        <begin position="101"/>
        <end position="118"/>
    </location>
</feature>
<dbReference type="GO" id="GO:0016763">
    <property type="term" value="F:pentosyltransferase activity"/>
    <property type="evidence" value="ECO:0007669"/>
    <property type="project" value="TreeGrafter"/>
</dbReference>
<dbReference type="EMBL" id="MGER01000068">
    <property type="protein sequence ID" value="OGL87624.1"/>
    <property type="molecule type" value="Genomic_DNA"/>
</dbReference>
<name>A0A1F7VC99_9BACT</name>
<evidence type="ECO:0000259" key="9">
    <source>
        <dbReference type="Pfam" id="PF13231"/>
    </source>
</evidence>
<feature type="transmembrane region" description="Helical" evidence="8">
    <location>
        <begin position="148"/>
        <end position="164"/>
    </location>
</feature>
<evidence type="ECO:0000256" key="1">
    <source>
        <dbReference type="ARBA" id="ARBA00004651"/>
    </source>
</evidence>
<feature type="transmembrane region" description="Helical" evidence="8">
    <location>
        <begin position="328"/>
        <end position="347"/>
    </location>
</feature>
<dbReference type="Proteomes" id="UP000178264">
    <property type="component" value="Unassembled WGS sequence"/>
</dbReference>
<feature type="transmembrane region" description="Helical" evidence="8">
    <location>
        <begin position="7"/>
        <end position="24"/>
    </location>
</feature>
<keyword evidence="6 8" id="KW-1133">Transmembrane helix</keyword>
<evidence type="ECO:0000256" key="8">
    <source>
        <dbReference type="SAM" id="Phobius"/>
    </source>
</evidence>
<evidence type="ECO:0000256" key="7">
    <source>
        <dbReference type="ARBA" id="ARBA00023136"/>
    </source>
</evidence>
<evidence type="ECO:0000313" key="11">
    <source>
        <dbReference type="Proteomes" id="UP000178264"/>
    </source>
</evidence>
<dbReference type="GO" id="GO:0009103">
    <property type="term" value="P:lipopolysaccharide biosynthetic process"/>
    <property type="evidence" value="ECO:0007669"/>
    <property type="project" value="UniProtKB-ARBA"/>
</dbReference>
<dbReference type="PANTHER" id="PTHR33908:SF11">
    <property type="entry name" value="MEMBRANE PROTEIN"/>
    <property type="match status" value="1"/>
</dbReference>
<evidence type="ECO:0000256" key="5">
    <source>
        <dbReference type="ARBA" id="ARBA00022692"/>
    </source>
</evidence>
<accession>A0A1F7VC99</accession>
<dbReference type="InterPro" id="IPR050297">
    <property type="entry name" value="LipidA_mod_glycosyltrf_83"/>
</dbReference>
<dbReference type="GO" id="GO:0005886">
    <property type="term" value="C:plasma membrane"/>
    <property type="evidence" value="ECO:0007669"/>
    <property type="project" value="UniProtKB-SubCell"/>
</dbReference>
<dbReference type="AlphaFoldDB" id="A0A1F7VC99"/>
<comment type="subcellular location">
    <subcellularLocation>
        <location evidence="1">Cell membrane</location>
        <topology evidence="1">Multi-pass membrane protein</topology>
    </subcellularLocation>
</comment>
<feature type="transmembrane region" description="Helical" evidence="8">
    <location>
        <begin position="208"/>
        <end position="229"/>
    </location>
</feature>
<organism evidence="10 11">
    <name type="scientific">Candidatus Uhrbacteria bacterium RIFCSPLOWO2_02_FULL_49_11</name>
    <dbReference type="NCBI Taxonomy" id="1802409"/>
    <lineage>
        <taxon>Bacteria</taxon>
        <taxon>Candidatus Uhriibacteriota</taxon>
    </lineage>
</organism>
<proteinExistence type="predicted"/>
<keyword evidence="4" id="KW-0808">Transferase</keyword>
<sequence length="533" mass="60748">MIDKKQLLIYGCIVLLAFALRAYSPIPIDLIGDDATYAFRSVGYFDHMASQLQTTPYQWFESVPWWAKLSFHDHPPAAFLLFHLFFSVFGMTTTLVHTMPVLLGTLSVALCIAIGNRLGSPRMGMIAGILLAVNSLSMWISRVMYLEALLIPLLLITVYSALRARVSPSWWVITGFAFGASFATKYTALFLLPALCYLALYSMNKKKWISLGMLAFITAISPIIIYNIALYYTRGHFDYQITRLLHITTADWPRLAASTGAVSFMTILDSLQNAISLPALLLFLASVGWTLLQWIRKKNQIQGFLALIVLFFTIELIFLGNADRFLSPIMPFLCLSAGLFIHEVWNLALGKMRIAFISGFSLVVIAMFLFTINTHYFTRPWGYAGITYSSIKGENYGYEQLDQYLLSVYQERNSRDDLWETATEDKTLYIFDSNINYFPKMWYIQRRVTYQGIPFTSSLEFRRLIQENGEAYFFQQGYAHYVFIHALPGTLRVPDDIQNDIADKIAQTLGQQGIVGTEILRSDNTPAFRVYFF</sequence>
<evidence type="ECO:0000313" key="10">
    <source>
        <dbReference type="EMBL" id="OGL87624.1"/>
    </source>
</evidence>
<comment type="caution">
    <text evidence="10">The sequence shown here is derived from an EMBL/GenBank/DDBJ whole genome shotgun (WGS) entry which is preliminary data.</text>
</comment>
<evidence type="ECO:0000256" key="3">
    <source>
        <dbReference type="ARBA" id="ARBA00022676"/>
    </source>
</evidence>
<feature type="transmembrane region" description="Helical" evidence="8">
    <location>
        <begin position="274"/>
        <end position="292"/>
    </location>
</feature>
<evidence type="ECO:0000256" key="6">
    <source>
        <dbReference type="ARBA" id="ARBA00022989"/>
    </source>
</evidence>
<dbReference type="Pfam" id="PF13231">
    <property type="entry name" value="PMT_2"/>
    <property type="match status" value="1"/>
</dbReference>
<keyword evidence="7 8" id="KW-0472">Membrane</keyword>